<reference evidence="7 8" key="1">
    <citation type="submission" date="2017-02" db="EMBL/GenBank/DDBJ databases">
        <authorList>
            <person name="Peterson S.W."/>
        </authorList>
    </citation>
    <scope>NUCLEOTIDE SEQUENCE [LARGE SCALE GENOMIC DNA]</scope>
    <source>
        <strain evidence="7 8">P15</strain>
    </source>
</reference>
<feature type="transmembrane region" description="Helical" evidence="6">
    <location>
        <begin position="64"/>
        <end position="89"/>
    </location>
</feature>
<keyword evidence="2 6" id="KW-0812">Transmembrane</keyword>
<keyword evidence="4 6" id="KW-0472">Membrane</keyword>
<accession>A0A1T5LPH3</accession>
<feature type="transmembrane region" description="Helical" evidence="6">
    <location>
        <begin position="31"/>
        <end position="52"/>
    </location>
</feature>
<protein>
    <submittedName>
        <fullName evidence="7">Membrane protein required for colicin V production</fullName>
    </submittedName>
</protein>
<dbReference type="PANTHER" id="PTHR36926:SF1">
    <property type="entry name" value="COLICIN V PRODUCTION PROTEIN"/>
    <property type="match status" value="1"/>
</dbReference>
<dbReference type="EMBL" id="FUZV01000002">
    <property type="protein sequence ID" value="SKC77448.1"/>
    <property type="molecule type" value="Genomic_DNA"/>
</dbReference>
<sequence length="197" mass="20511">MTSLDLVLAGVILASALFGLFRGFISALASLLAWVLAGWAAFHYGAAVAVLLAEGGTPEATELFGGYALCFIAVMIVVGLIGWAVRLLVKAIGLSSLDRLLGLALGAIRGVFIAVVMVLLMAFTALPRGPGWQQAQLLPHLIPAAQWLSRWLPEWTVQELDFGNGPLAGDNDGLLALPPPLDDPGAPPAPETPPASN</sequence>
<evidence type="ECO:0000256" key="6">
    <source>
        <dbReference type="SAM" id="Phobius"/>
    </source>
</evidence>
<feature type="compositionally biased region" description="Pro residues" evidence="5">
    <location>
        <begin position="177"/>
        <end position="197"/>
    </location>
</feature>
<dbReference type="Pfam" id="PF02674">
    <property type="entry name" value="Colicin_V"/>
    <property type="match status" value="1"/>
</dbReference>
<dbReference type="InterPro" id="IPR052719">
    <property type="entry name" value="CvpA-like"/>
</dbReference>
<dbReference type="InterPro" id="IPR003825">
    <property type="entry name" value="Colicin-V_CvpA"/>
</dbReference>
<dbReference type="GO" id="GO:0009403">
    <property type="term" value="P:toxin biosynthetic process"/>
    <property type="evidence" value="ECO:0007669"/>
    <property type="project" value="InterPro"/>
</dbReference>
<gene>
    <name evidence="7" type="ORF">SAMN06296058_2800</name>
</gene>
<dbReference type="GO" id="GO:0016020">
    <property type="term" value="C:membrane"/>
    <property type="evidence" value="ECO:0007669"/>
    <property type="project" value="UniProtKB-SubCell"/>
</dbReference>
<comment type="subcellular location">
    <subcellularLocation>
        <location evidence="1">Membrane</location>
        <topology evidence="1">Multi-pass membrane protein</topology>
    </subcellularLocation>
</comment>
<dbReference type="STRING" id="428993.SAMN06296058_2800"/>
<evidence type="ECO:0000256" key="1">
    <source>
        <dbReference type="ARBA" id="ARBA00004141"/>
    </source>
</evidence>
<organism evidence="7 8">
    <name type="scientific">Pseudoxanthomonas indica</name>
    <dbReference type="NCBI Taxonomy" id="428993"/>
    <lineage>
        <taxon>Bacteria</taxon>
        <taxon>Pseudomonadati</taxon>
        <taxon>Pseudomonadota</taxon>
        <taxon>Gammaproteobacteria</taxon>
        <taxon>Lysobacterales</taxon>
        <taxon>Lysobacteraceae</taxon>
        <taxon>Pseudoxanthomonas</taxon>
    </lineage>
</organism>
<evidence type="ECO:0000256" key="3">
    <source>
        <dbReference type="ARBA" id="ARBA00022989"/>
    </source>
</evidence>
<proteinExistence type="predicted"/>
<keyword evidence="8" id="KW-1185">Reference proteome</keyword>
<evidence type="ECO:0000313" key="8">
    <source>
        <dbReference type="Proteomes" id="UP000190341"/>
    </source>
</evidence>
<evidence type="ECO:0000256" key="2">
    <source>
        <dbReference type="ARBA" id="ARBA00022692"/>
    </source>
</evidence>
<dbReference type="OrthoDB" id="9810601at2"/>
<dbReference type="RefSeq" id="WP_079725119.1">
    <property type="nucleotide sequence ID" value="NZ_BMCL01000001.1"/>
</dbReference>
<evidence type="ECO:0000313" key="7">
    <source>
        <dbReference type="EMBL" id="SKC77448.1"/>
    </source>
</evidence>
<dbReference type="PANTHER" id="PTHR36926">
    <property type="entry name" value="COLICIN V PRODUCTION PROTEIN"/>
    <property type="match status" value="1"/>
</dbReference>
<name>A0A1T5LPH3_9GAMM</name>
<keyword evidence="3 6" id="KW-1133">Transmembrane helix</keyword>
<feature type="transmembrane region" description="Helical" evidence="6">
    <location>
        <begin position="101"/>
        <end position="126"/>
    </location>
</feature>
<dbReference type="AlphaFoldDB" id="A0A1T5LPH3"/>
<dbReference type="Proteomes" id="UP000190341">
    <property type="component" value="Unassembled WGS sequence"/>
</dbReference>
<evidence type="ECO:0000256" key="5">
    <source>
        <dbReference type="SAM" id="MobiDB-lite"/>
    </source>
</evidence>
<feature type="transmembrane region" description="Helical" evidence="6">
    <location>
        <begin position="6"/>
        <end position="24"/>
    </location>
</feature>
<feature type="region of interest" description="Disordered" evidence="5">
    <location>
        <begin position="170"/>
        <end position="197"/>
    </location>
</feature>
<evidence type="ECO:0000256" key="4">
    <source>
        <dbReference type="ARBA" id="ARBA00023136"/>
    </source>
</evidence>